<gene>
    <name evidence="1" type="ORF">Lalb_Chr20g0111961</name>
</gene>
<reference evidence="2" key="1">
    <citation type="journal article" date="2020" name="Nat. Commun.">
        <title>Genome sequence of the cluster root forming white lupin.</title>
        <authorList>
            <person name="Hufnagel B."/>
            <person name="Marques A."/>
            <person name="Soriano A."/>
            <person name="Marques L."/>
            <person name="Divol F."/>
            <person name="Doumas P."/>
            <person name="Sallet E."/>
            <person name="Mancinotti D."/>
            <person name="Carrere S."/>
            <person name="Marande W."/>
            <person name="Arribat S."/>
            <person name="Keller J."/>
            <person name="Huneau C."/>
            <person name="Blein T."/>
            <person name="Aime D."/>
            <person name="Laguerre M."/>
            <person name="Taylor J."/>
            <person name="Schubert V."/>
            <person name="Nelson M."/>
            <person name="Geu-Flores F."/>
            <person name="Crespi M."/>
            <person name="Gallardo-Guerrero K."/>
            <person name="Delaux P.-M."/>
            <person name="Salse J."/>
            <person name="Berges H."/>
            <person name="Guyot R."/>
            <person name="Gouzy J."/>
            <person name="Peret B."/>
        </authorList>
    </citation>
    <scope>NUCLEOTIDE SEQUENCE [LARGE SCALE GENOMIC DNA]</scope>
    <source>
        <strain evidence="2">cv. Amiga</strain>
    </source>
</reference>
<dbReference type="Proteomes" id="UP000447434">
    <property type="component" value="Chromosome 20"/>
</dbReference>
<organism evidence="1 2">
    <name type="scientific">Lupinus albus</name>
    <name type="common">White lupine</name>
    <name type="synonym">Lupinus termis</name>
    <dbReference type="NCBI Taxonomy" id="3870"/>
    <lineage>
        <taxon>Eukaryota</taxon>
        <taxon>Viridiplantae</taxon>
        <taxon>Streptophyta</taxon>
        <taxon>Embryophyta</taxon>
        <taxon>Tracheophyta</taxon>
        <taxon>Spermatophyta</taxon>
        <taxon>Magnoliopsida</taxon>
        <taxon>eudicotyledons</taxon>
        <taxon>Gunneridae</taxon>
        <taxon>Pentapetalae</taxon>
        <taxon>rosids</taxon>
        <taxon>fabids</taxon>
        <taxon>Fabales</taxon>
        <taxon>Fabaceae</taxon>
        <taxon>Papilionoideae</taxon>
        <taxon>50 kb inversion clade</taxon>
        <taxon>genistoids sensu lato</taxon>
        <taxon>core genistoids</taxon>
        <taxon>Genisteae</taxon>
        <taxon>Lupinus</taxon>
    </lineage>
</organism>
<protein>
    <submittedName>
        <fullName evidence="1">Uncharacterized protein</fullName>
    </submittedName>
</protein>
<name>A0A6A4NU13_LUPAL</name>
<proteinExistence type="predicted"/>
<dbReference type="EMBL" id="WOCE01000020">
    <property type="protein sequence ID" value="KAE9590849.1"/>
    <property type="molecule type" value="Genomic_DNA"/>
</dbReference>
<evidence type="ECO:0000313" key="2">
    <source>
        <dbReference type="Proteomes" id="UP000447434"/>
    </source>
</evidence>
<accession>A0A6A4NU13</accession>
<dbReference type="AlphaFoldDB" id="A0A6A4NU13"/>
<keyword evidence="2" id="KW-1185">Reference proteome</keyword>
<comment type="caution">
    <text evidence="1">The sequence shown here is derived from an EMBL/GenBank/DDBJ whole genome shotgun (WGS) entry which is preliminary data.</text>
</comment>
<evidence type="ECO:0000313" key="1">
    <source>
        <dbReference type="EMBL" id="KAE9590849.1"/>
    </source>
</evidence>
<sequence>MHFFGCFGVNFAEKKDGVRQNPRVDEGFSLKRETCRSSDVEAVFVSKWLGSRSSEKPVVQATLR</sequence>